<accession>A0A4R3LYG6</accession>
<comment type="caution">
    <text evidence="1">The sequence shown here is derived from an EMBL/GenBank/DDBJ whole genome shotgun (WGS) entry which is preliminary data.</text>
</comment>
<gene>
    <name evidence="1" type="ORF">EDC64_104251</name>
</gene>
<dbReference type="AlphaFoldDB" id="A0A4R3LYG6"/>
<dbReference type="Proteomes" id="UP000294664">
    <property type="component" value="Unassembled WGS sequence"/>
</dbReference>
<keyword evidence="2" id="KW-1185">Reference proteome</keyword>
<organism evidence="1 2">
    <name type="scientific">Aquabacter spiritensis</name>
    <dbReference type="NCBI Taxonomy" id="933073"/>
    <lineage>
        <taxon>Bacteria</taxon>
        <taxon>Pseudomonadati</taxon>
        <taxon>Pseudomonadota</taxon>
        <taxon>Alphaproteobacteria</taxon>
        <taxon>Hyphomicrobiales</taxon>
        <taxon>Xanthobacteraceae</taxon>
        <taxon>Aquabacter</taxon>
    </lineage>
</organism>
<reference evidence="1 2" key="1">
    <citation type="submission" date="2019-03" db="EMBL/GenBank/DDBJ databases">
        <title>Genomic Encyclopedia of Type Strains, Phase IV (KMG-IV): sequencing the most valuable type-strain genomes for metagenomic binning, comparative biology and taxonomic classification.</title>
        <authorList>
            <person name="Goeker M."/>
        </authorList>
    </citation>
    <scope>NUCLEOTIDE SEQUENCE [LARGE SCALE GENOMIC DNA]</scope>
    <source>
        <strain evidence="1 2">DSM 9035</strain>
    </source>
</reference>
<proteinExistence type="predicted"/>
<sequence length="68" mass="7369">MTTITAHPSHSTGLFGRFGTLVSQFVAAIGEAREMADRYEHLSRLSDADLARLGLTREEIPQAIAAGR</sequence>
<name>A0A4R3LYG6_9HYPH</name>
<evidence type="ECO:0000313" key="2">
    <source>
        <dbReference type="Proteomes" id="UP000294664"/>
    </source>
</evidence>
<dbReference type="EMBL" id="SMAI01000004">
    <property type="protein sequence ID" value="TCT05692.1"/>
    <property type="molecule type" value="Genomic_DNA"/>
</dbReference>
<dbReference type="RefSeq" id="WP_165933702.1">
    <property type="nucleotide sequence ID" value="NZ_SMAI01000004.1"/>
</dbReference>
<evidence type="ECO:0000313" key="1">
    <source>
        <dbReference type="EMBL" id="TCT05692.1"/>
    </source>
</evidence>
<protein>
    <submittedName>
        <fullName evidence="1">Uncharacterized protein DUF1127</fullName>
    </submittedName>
</protein>